<keyword evidence="3" id="KW-1185">Reference proteome</keyword>
<reference evidence="2" key="1">
    <citation type="submission" date="2022-08" db="EMBL/GenBank/DDBJ databases">
        <authorList>
            <person name="Dzunkova M."/>
            <person name="La Clair J."/>
            <person name="Tyml T."/>
            <person name="Doud D."/>
            <person name="Schulz F."/>
            <person name="Piquer S."/>
            <person name="Porcel Sanchis D."/>
            <person name="Osborn A."/>
            <person name="Robinson D."/>
            <person name="Louie K.B."/>
            <person name="Bowen B.P."/>
            <person name="Bowers R."/>
            <person name="Lee J."/>
            <person name="Arnau Llombart V."/>
            <person name="Diaz Villanueva W."/>
            <person name="Gosliner T."/>
            <person name="Northen T."/>
            <person name="Cheng J.-F."/>
            <person name="Burkart M.D."/>
            <person name="Woyke T."/>
        </authorList>
    </citation>
    <scope>NUCLEOTIDE SEQUENCE</scope>
    <source>
        <strain evidence="2">Df01</strain>
    </source>
</reference>
<feature type="transmembrane region" description="Helical" evidence="1">
    <location>
        <begin position="121"/>
        <end position="137"/>
    </location>
</feature>
<name>A0ABT7QKG0_9GAMM</name>
<keyword evidence="1" id="KW-0472">Membrane</keyword>
<reference evidence="2" key="2">
    <citation type="journal article" date="2023" name="Microbiome">
        <title>Synthase-selected sorting approach identifies a beta-lactone synthase in a nudibranch symbiotic bacterium.</title>
        <authorList>
            <person name="Dzunkova M."/>
            <person name="La Clair J.J."/>
            <person name="Tyml T."/>
            <person name="Doud D."/>
            <person name="Schulz F."/>
            <person name="Piquer-Esteban S."/>
            <person name="Porcel Sanchis D."/>
            <person name="Osborn A."/>
            <person name="Robinson D."/>
            <person name="Louie K.B."/>
            <person name="Bowen B.P."/>
            <person name="Bowers R.M."/>
            <person name="Lee J."/>
            <person name="Arnau V."/>
            <person name="Diaz-Villanueva W."/>
            <person name="Stepanauskas R."/>
            <person name="Gosliner T."/>
            <person name="Date S.V."/>
            <person name="Northen T.R."/>
            <person name="Cheng J.F."/>
            <person name="Burkart M.D."/>
            <person name="Woyke T."/>
        </authorList>
    </citation>
    <scope>NUCLEOTIDE SEQUENCE</scope>
    <source>
        <strain evidence="2">Df01</strain>
    </source>
</reference>
<dbReference type="InterPro" id="IPR052724">
    <property type="entry name" value="GT117_domain-containing"/>
</dbReference>
<accession>A0ABT7QKG0</accession>
<dbReference type="Pfam" id="PF11028">
    <property type="entry name" value="TMEM260-like"/>
    <property type="match status" value="1"/>
</dbReference>
<feature type="transmembrane region" description="Helical" evidence="1">
    <location>
        <begin position="149"/>
        <end position="174"/>
    </location>
</feature>
<evidence type="ECO:0000313" key="3">
    <source>
        <dbReference type="Proteomes" id="UP001168167"/>
    </source>
</evidence>
<comment type="caution">
    <text evidence="2">The sequence shown here is derived from an EMBL/GenBank/DDBJ whole genome shotgun (WGS) entry which is preliminary data.</text>
</comment>
<feature type="transmembrane region" description="Helical" evidence="1">
    <location>
        <begin position="194"/>
        <end position="214"/>
    </location>
</feature>
<feature type="transmembrane region" description="Helical" evidence="1">
    <location>
        <begin position="97"/>
        <end position="115"/>
    </location>
</feature>
<feature type="transmembrane region" description="Helical" evidence="1">
    <location>
        <begin position="67"/>
        <end position="90"/>
    </location>
</feature>
<gene>
    <name evidence="2" type="ORF">NQX30_01785</name>
</gene>
<keyword evidence="1" id="KW-1133">Transmembrane helix</keyword>
<dbReference type="InterPro" id="IPR021280">
    <property type="entry name" value="TMEM260-like"/>
</dbReference>
<evidence type="ECO:0000313" key="2">
    <source>
        <dbReference type="EMBL" id="MDM5147112.1"/>
    </source>
</evidence>
<keyword evidence="1" id="KW-0812">Transmembrane</keyword>
<sequence>MPRFSLIVIGFALLALYVFTAAPSIGFEDSVFLTLSCLNADIAHAPGYPLYALACYPFANIPGIDPAIGAMLFSALCAAMACVVLALIIYQLSGCIIVAWGGAVLYGVSATFWSQGNIQEVYALNALLFLTAFYLALRLRDVPQSPKLMVALFFVCALGLSNHWPLFVLAGVALPLVLWSVRKSAWRVLCHPQTLAATVTAIALGLLPYAYLVWRAHHPVAYLGVPFAPNDWESFWQIVSRQVHFASDKHGGAGVADKIAFLQFVGHRVLWGEIGVLGGILAVIGFLRQWRLLSLSLATALTVMFLTGTVILIWRLDVLYDALQEQIFSVYPLLPYAVVCVWSALAFAGRRYYQFAPVICAVLALGLNFSANDRRQHTLAEDGIRAFFDVLPAGGWIPYPSQFKFAKYLQITENIRPDVAVLPAPNPYVFEVYYAGPRLYAPNTLAYENEVRAVNVYARHNALCYNVFVLFDASWQSDEHLLFSCLSEKRRVVNHPAVVVWLRRLINSDYPLNDQRAREFTGKAIEDATRTMLQLRARLQLPEQWRELLSETRQTPHGLLAEVEFLRDKTDLLISRRRVDEMATLAASGMLSRRNQARLLSALGDLYAAVSPRNEDLLSTAIKHHAAAAALLPDAQSAVVQRALSFYREEKLFAEEQQLIARYGTALFEHVQN</sequence>
<dbReference type="PANTHER" id="PTHR16214:SF3">
    <property type="entry name" value="TRANSMEMBRANE PROTEIN 260"/>
    <property type="match status" value="1"/>
</dbReference>
<feature type="transmembrane region" description="Helical" evidence="1">
    <location>
        <begin position="269"/>
        <end position="287"/>
    </location>
</feature>
<protein>
    <submittedName>
        <fullName evidence="2">DUF2723 domain-containing protein</fullName>
    </submittedName>
</protein>
<evidence type="ECO:0000256" key="1">
    <source>
        <dbReference type="SAM" id="Phobius"/>
    </source>
</evidence>
<proteinExistence type="predicted"/>
<feature type="transmembrane region" description="Helical" evidence="1">
    <location>
        <begin position="328"/>
        <end position="346"/>
    </location>
</feature>
<feature type="transmembrane region" description="Helical" evidence="1">
    <location>
        <begin position="293"/>
        <end position="316"/>
    </location>
</feature>
<dbReference type="PANTHER" id="PTHR16214">
    <property type="entry name" value="TRANSMEMBRANE PROTEIN 260"/>
    <property type="match status" value="1"/>
</dbReference>
<dbReference type="EMBL" id="JANQAO010000001">
    <property type="protein sequence ID" value="MDM5147112.1"/>
    <property type="molecule type" value="Genomic_DNA"/>
</dbReference>
<dbReference type="Proteomes" id="UP001168167">
    <property type="component" value="Unassembled WGS sequence"/>
</dbReference>
<organism evidence="2 3">
    <name type="scientific">Candidatus Doriopsillibacter californiensis</name>
    <dbReference type="NCBI Taxonomy" id="2970740"/>
    <lineage>
        <taxon>Bacteria</taxon>
        <taxon>Pseudomonadati</taxon>
        <taxon>Pseudomonadota</taxon>
        <taxon>Gammaproteobacteria</taxon>
        <taxon>Candidatus Tethybacterales</taxon>
        <taxon>Candidatus Persebacteraceae</taxon>
        <taxon>Candidatus Doriopsillibacter</taxon>
    </lineage>
</organism>